<proteinExistence type="predicted"/>
<dbReference type="Pfam" id="PF13460">
    <property type="entry name" value="NAD_binding_10"/>
    <property type="match status" value="1"/>
</dbReference>
<accession>A0ABS4QPB3</accession>
<feature type="domain" description="NAD(P)-binding" evidence="1">
    <location>
        <begin position="7"/>
        <end position="213"/>
    </location>
</feature>
<gene>
    <name evidence="2" type="ORF">BJ987_006445</name>
</gene>
<comment type="caution">
    <text evidence="2">The sequence shown here is derived from an EMBL/GenBank/DDBJ whole genome shotgun (WGS) entry which is preliminary data.</text>
</comment>
<dbReference type="InterPro" id="IPR016040">
    <property type="entry name" value="NAD(P)-bd_dom"/>
</dbReference>
<organism evidence="2 3">
    <name type="scientific">Nocardia goodfellowii</name>
    <dbReference type="NCBI Taxonomy" id="882446"/>
    <lineage>
        <taxon>Bacteria</taxon>
        <taxon>Bacillati</taxon>
        <taxon>Actinomycetota</taxon>
        <taxon>Actinomycetes</taxon>
        <taxon>Mycobacteriales</taxon>
        <taxon>Nocardiaceae</taxon>
        <taxon>Nocardia</taxon>
    </lineage>
</organism>
<dbReference type="InterPro" id="IPR051606">
    <property type="entry name" value="Polyketide_Oxido-like"/>
</dbReference>
<dbReference type="SUPFAM" id="SSF51735">
    <property type="entry name" value="NAD(P)-binding Rossmann-fold domains"/>
    <property type="match status" value="1"/>
</dbReference>
<evidence type="ECO:0000313" key="3">
    <source>
        <dbReference type="Proteomes" id="UP001519325"/>
    </source>
</evidence>
<dbReference type="EMBL" id="JAGGMR010000001">
    <property type="protein sequence ID" value="MBP2193544.1"/>
    <property type="molecule type" value="Genomic_DNA"/>
</dbReference>
<dbReference type="InterPro" id="IPR036291">
    <property type="entry name" value="NAD(P)-bd_dom_sf"/>
</dbReference>
<reference evidence="2 3" key="1">
    <citation type="submission" date="2021-03" db="EMBL/GenBank/DDBJ databases">
        <title>Sequencing the genomes of 1000 actinobacteria strains.</title>
        <authorList>
            <person name="Klenk H.-P."/>
        </authorList>
    </citation>
    <scope>NUCLEOTIDE SEQUENCE [LARGE SCALE GENOMIC DNA]</scope>
    <source>
        <strain evidence="2 3">DSM 45516</strain>
    </source>
</reference>
<evidence type="ECO:0000313" key="2">
    <source>
        <dbReference type="EMBL" id="MBP2193544.1"/>
    </source>
</evidence>
<protein>
    <submittedName>
        <fullName evidence="2">NADH-flavin reductase</fullName>
    </submittedName>
</protein>
<name>A0ABS4QPB3_9NOCA</name>
<dbReference type="RefSeq" id="WP_209896777.1">
    <property type="nucleotide sequence ID" value="NZ_JAGGMR010000001.1"/>
</dbReference>
<dbReference type="Proteomes" id="UP001519325">
    <property type="component" value="Unassembled WGS sequence"/>
</dbReference>
<dbReference type="PANTHER" id="PTHR43355:SF2">
    <property type="entry name" value="FLAVIN REDUCTASE (NADPH)"/>
    <property type="match status" value="1"/>
</dbReference>
<keyword evidence="3" id="KW-1185">Reference proteome</keyword>
<sequence length="227" mass="24150">MKIGVFGATGVIGTRVVAEAQRRGHRVTAFARDSARFPAAATEAVTWQVADWLDTDSITAAITGLDVVISAVNAGHGIEDTIAKAENFVVGARAMVGALEHHPEIRLIAVGGGGSLEIAPGRQLVDTGAEFTQLLTEVLGVPAEYRTVVLALRDALNVYRLSNRNWTYLSPSAGRIDPGTRTGRYRLGGDQMLPGEADISAEDLAVALVDEAEQNRFIQRRFTVAAA</sequence>
<dbReference type="PANTHER" id="PTHR43355">
    <property type="entry name" value="FLAVIN REDUCTASE (NADPH)"/>
    <property type="match status" value="1"/>
</dbReference>
<evidence type="ECO:0000259" key="1">
    <source>
        <dbReference type="Pfam" id="PF13460"/>
    </source>
</evidence>
<dbReference type="Gene3D" id="3.40.50.720">
    <property type="entry name" value="NAD(P)-binding Rossmann-like Domain"/>
    <property type="match status" value="1"/>
</dbReference>